<feature type="transmembrane region" description="Helical" evidence="7">
    <location>
        <begin position="394"/>
        <end position="420"/>
    </location>
</feature>
<dbReference type="PANTHER" id="PTHR21229:SF2">
    <property type="entry name" value="RE59932P"/>
    <property type="match status" value="1"/>
</dbReference>
<name>A0A8T1MI65_CLOSI</name>
<feature type="signal peptide" evidence="8">
    <location>
        <begin position="1"/>
        <end position="20"/>
    </location>
</feature>
<dbReference type="Proteomes" id="UP000286415">
    <property type="component" value="Unassembled WGS sequence"/>
</dbReference>
<evidence type="ECO:0000256" key="4">
    <source>
        <dbReference type="ARBA" id="ARBA00022989"/>
    </source>
</evidence>
<comment type="caution">
    <text evidence="10">The sequence shown here is derived from an EMBL/GenBank/DDBJ whole genome shotgun (WGS) entry which is preliminary data.</text>
</comment>
<reference evidence="10 11" key="1">
    <citation type="journal article" date="2018" name="Biotechnol. Adv.">
        <title>Improved genomic resources and new bioinformatic workflow for the carcinogenic parasite Clonorchis sinensis: Biotechnological implications.</title>
        <authorList>
            <person name="Wang D."/>
            <person name="Korhonen P.K."/>
            <person name="Gasser R.B."/>
            <person name="Young N.D."/>
        </authorList>
    </citation>
    <scope>NUCLEOTIDE SEQUENCE [LARGE SCALE GENOMIC DNA]</scope>
    <source>
        <strain evidence="10">Cs-k2</strain>
    </source>
</reference>
<feature type="transmembrane region" description="Helical" evidence="7">
    <location>
        <begin position="359"/>
        <end position="382"/>
    </location>
</feature>
<evidence type="ECO:0000313" key="11">
    <source>
        <dbReference type="Proteomes" id="UP000286415"/>
    </source>
</evidence>
<dbReference type="AlphaFoldDB" id="A0A8T1MI65"/>
<accession>A0A8T1MI65</accession>
<keyword evidence="5 7" id="KW-0472">Membrane</keyword>
<dbReference type="GO" id="GO:0005794">
    <property type="term" value="C:Golgi apparatus"/>
    <property type="evidence" value="ECO:0007669"/>
    <property type="project" value="TreeGrafter"/>
</dbReference>
<feature type="domain" description="GOST seven transmembrane" evidence="9">
    <location>
        <begin position="327"/>
        <end position="568"/>
    </location>
</feature>
<evidence type="ECO:0000313" key="10">
    <source>
        <dbReference type="EMBL" id="KAG5448421.1"/>
    </source>
</evidence>
<evidence type="ECO:0000256" key="8">
    <source>
        <dbReference type="SAM" id="SignalP"/>
    </source>
</evidence>
<reference evidence="10 11" key="2">
    <citation type="journal article" date="2021" name="Genomics">
        <title>High-quality reference genome for Clonorchis sinensis.</title>
        <authorList>
            <person name="Young N.D."/>
            <person name="Stroehlein A.J."/>
            <person name="Kinkar L."/>
            <person name="Wang T."/>
            <person name="Sohn W.M."/>
            <person name="Chang B.C.H."/>
            <person name="Kaur P."/>
            <person name="Weisz D."/>
            <person name="Dudchenko O."/>
            <person name="Aiden E.L."/>
            <person name="Korhonen P.K."/>
            <person name="Gasser R.B."/>
        </authorList>
    </citation>
    <scope>NUCLEOTIDE SEQUENCE [LARGE SCALE GENOMIC DNA]</scope>
    <source>
        <strain evidence="10">Cs-k2</strain>
    </source>
</reference>
<feature type="transmembrane region" description="Helical" evidence="7">
    <location>
        <begin position="512"/>
        <end position="538"/>
    </location>
</feature>
<feature type="region of interest" description="Disordered" evidence="6">
    <location>
        <begin position="204"/>
        <end position="228"/>
    </location>
</feature>
<protein>
    <submittedName>
        <fullName evidence="10">Protein gpr107</fullName>
    </submittedName>
</protein>
<proteinExistence type="predicted"/>
<evidence type="ECO:0000256" key="7">
    <source>
        <dbReference type="SAM" id="Phobius"/>
    </source>
</evidence>
<evidence type="ECO:0000256" key="5">
    <source>
        <dbReference type="ARBA" id="ARBA00023136"/>
    </source>
</evidence>
<dbReference type="EMBL" id="NIRI02000042">
    <property type="protein sequence ID" value="KAG5448421.1"/>
    <property type="molecule type" value="Genomic_DNA"/>
</dbReference>
<organism evidence="10 11">
    <name type="scientific">Clonorchis sinensis</name>
    <name type="common">Chinese liver fluke</name>
    <dbReference type="NCBI Taxonomy" id="79923"/>
    <lineage>
        <taxon>Eukaryota</taxon>
        <taxon>Metazoa</taxon>
        <taxon>Spiralia</taxon>
        <taxon>Lophotrochozoa</taxon>
        <taxon>Platyhelminthes</taxon>
        <taxon>Trematoda</taxon>
        <taxon>Digenea</taxon>
        <taxon>Opisthorchiida</taxon>
        <taxon>Opisthorchiata</taxon>
        <taxon>Opisthorchiidae</taxon>
        <taxon>Clonorchis</taxon>
    </lineage>
</organism>
<dbReference type="OrthoDB" id="29657at2759"/>
<feature type="transmembrane region" description="Helical" evidence="7">
    <location>
        <begin position="544"/>
        <end position="561"/>
    </location>
</feature>
<dbReference type="PANTHER" id="PTHR21229">
    <property type="entry name" value="LUNG SEVEN TRANSMEMBRANE RECEPTOR"/>
    <property type="match status" value="1"/>
</dbReference>
<dbReference type="GO" id="GO:0016020">
    <property type="term" value="C:membrane"/>
    <property type="evidence" value="ECO:0007669"/>
    <property type="project" value="UniProtKB-SubCell"/>
</dbReference>
<keyword evidence="2 7" id="KW-0812">Transmembrane</keyword>
<comment type="subcellular location">
    <subcellularLocation>
        <location evidence="1">Membrane</location>
        <topology evidence="1">Multi-pass membrane protein</topology>
    </subcellularLocation>
</comment>
<feature type="compositionally biased region" description="Basic and acidic residues" evidence="6">
    <location>
        <begin position="218"/>
        <end position="228"/>
    </location>
</feature>
<dbReference type="InterPro" id="IPR053937">
    <property type="entry name" value="GOST_TM"/>
</dbReference>
<feature type="transmembrane region" description="Helical" evidence="7">
    <location>
        <begin position="327"/>
        <end position="347"/>
    </location>
</feature>
<evidence type="ECO:0000256" key="2">
    <source>
        <dbReference type="ARBA" id="ARBA00022692"/>
    </source>
</evidence>
<evidence type="ECO:0000256" key="6">
    <source>
        <dbReference type="SAM" id="MobiDB-lite"/>
    </source>
</evidence>
<keyword evidence="11" id="KW-1185">Reference proteome</keyword>
<evidence type="ECO:0000256" key="3">
    <source>
        <dbReference type="ARBA" id="ARBA00022729"/>
    </source>
</evidence>
<feature type="transmembrane region" description="Helical" evidence="7">
    <location>
        <begin position="462"/>
        <end position="484"/>
    </location>
</feature>
<evidence type="ECO:0000256" key="1">
    <source>
        <dbReference type="ARBA" id="ARBA00004141"/>
    </source>
</evidence>
<feature type="transmembrane region" description="Helical" evidence="7">
    <location>
        <begin position="432"/>
        <end position="450"/>
    </location>
</feature>
<evidence type="ECO:0000259" key="9">
    <source>
        <dbReference type="Pfam" id="PF06814"/>
    </source>
</evidence>
<dbReference type="Pfam" id="PF06814">
    <property type="entry name" value="GOST_TM"/>
    <property type="match status" value="1"/>
</dbReference>
<keyword evidence="3 8" id="KW-0732">Signal</keyword>
<feature type="chain" id="PRO_5035780627" evidence="8">
    <location>
        <begin position="21"/>
        <end position="646"/>
    </location>
</feature>
<keyword evidence="4 7" id="KW-1133">Transmembrane helix</keyword>
<dbReference type="InterPro" id="IPR009637">
    <property type="entry name" value="GPR107/GPR108-like"/>
</dbReference>
<sequence>MLRFLFAAFVLLSSIFDVYGRRHVLKLKNDLRGAVLCSRFGFMKGGYFSVSLEQLDGNLMDISFTLDRSENSGMAGYLAAKPDNCFRGDPQKFLYMSFDKKNEQIVIHNQDLQLQGLVFEAISKNMDEETGQNTIIPATLTDAIQLMLESLNLVPDRSAESATHISELLKSTQLILPNSYEQSSVYLLLRRLAEIKLSGGLSTDEAARVKRQTNQTSDEQKHPGEKPTIRYELPESIVEILRAVYRMTTPLGSLRVIPYRTLKGVIKARFTVRFPNVTEEGLYSFYVHNCPSVEEGSTKRQAMNLTLNMVEKNTDSYLSAGQRSLPLLYFVMFCVYLSASFIWFIYLRMSKNSKFRIHYLMFAVVLVKAVSLAFHGVNYYVIGKHGVHEEGWAVMYYITHIIRGALLFITILLIGAGWTFIKHMLTPRERNVFLIVIPLQILANVATVVIEESEAGTARYMMWRDIFIFVDLACCGAILFPVVWSIRHLQTASQTDGKAAINLRNLRLFRHFYILVICYVYFTRVVAYLLTITVPFSYCWTVELFTESITFLFFVAVGYKFRPISDNPYLLVPNEDEDEEEDTVMERIQLEEMWSQSGVTDGVTRLARPQPNRKSKVTVDGQLNQGFIDQDVLPDETGSLRPVRGV</sequence>
<gene>
    <name evidence="10" type="ORF">CSKR_109971</name>
</gene>